<sequence length="137" mass="15200">MSVLASADAEDLSAAGLISPVSENGTRLVHRRRLGRYSDEENSHLPLTPISSTPSSSVTEMYVTIPEVLISLATLKYLGYTNTAANRIWDHCNNWPSTPPGRFEVDPDGDIPFVEVAVGYLKRFRDQDTWDEENDSS</sequence>
<accession>A0A6A5XDC6</accession>
<dbReference type="AlphaFoldDB" id="A0A6A5XDC6"/>
<organism evidence="1 2">
    <name type="scientific">Aaosphaeria arxii CBS 175.79</name>
    <dbReference type="NCBI Taxonomy" id="1450172"/>
    <lineage>
        <taxon>Eukaryota</taxon>
        <taxon>Fungi</taxon>
        <taxon>Dikarya</taxon>
        <taxon>Ascomycota</taxon>
        <taxon>Pezizomycotina</taxon>
        <taxon>Dothideomycetes</taxon>
        <taxon>Pleosporomycetidae</taxon>
        <taxon>Pleosporales</taxon>
        <taxon>Pleosporales incertae sedis</taxon>
        <taxon>Aaosphaeria</taxon>
    </lineage>
</organism>
<dbReference type="GeneID" id="54289784"/>
<name>A0A6A5XDC6_9PLEO</name>
<dbReference type="Proteomes" id="UP000799778">
    <property type="component" value="Unassembled WGS sequence"/>
</dbReference>
<evidence type="ECO:0000313" key="1">
    <source>
        <dbReference type="EMBL" id="KAF2010919.1"/>
    </source>
</evidence>
<dbReference type="RefSeq" id="XP_033379258.1">
    <property type="nucleotide sequence ID" value="XM_033532387.1"/>
</dbReference>
<keyword evidence="2" id="KW-1185">Reference proteome</keyword>
<gene>
    <name evidence="1" type="ORF">BU24DRAFT_466674</name>
</gene>
<protein>
    <submittedName>
        <fullName evidence="1">Uncharacterized protein</fullName>
    </submittedName>
</protein>
<proteinExistence type="predicted"/>
<evidence type="ECO:0000313" key="2">
    <source>
        <dbReference type="Proteomes" id="UP000799778"/>
    </source>
</evidence>
<dbReference type="EMBL" id="ML978075">
    <property type="protein sequence ID" value="KAF2010919.1"/>
    <property type="molecule type" value="Genomic_DNA"/>
</dbReference>
<reference evidence="1" key="1">
    <citation type="journal article" date="2020" name="Stud. Mycol.">
        <title>101 Dothideomycetes genomes: a test case for predicting lifestyles and emergence of pathogens.</title>
        <authorList>
            <person name="Haridas S."/>
            <person name="Albert R."/>
            <person name="Binder M."/>
            <person name="Bloem J."/>
            <person name="Labutti K."/>
            <person name="Salamov A."/>
            <person name="Andreopoulos B."/>
            <person name="Baker S."/>
            <person name="Barry K."/>
            <person name="Bills G."/>
            <person name="Bluhm B."/>
            <person name="Cannon C."/>
            <person name="Castanera R."/>
            <person name="Culley D."/>
            <person name="Daum C."/>
            <person name="Ezra D."/>
            <person name="Gonzalez J."/>
            <person name="Henrissat B."/>
            <person name="Kuo A."/>
            <person name="Liang C."/>
            <person name="Lipzen A."/>
            <person name="Lutzoni F."/>
            <person name="Magnuson J."/>
            <person name="Mondo S."/>
            <person name="Nolan M."/>
            <person name="Ohm R."/>
            <person name="Pangilinan J."/>
            <person name="Park H.-J."/>
            <person name="Ramirez L."/>
            <person name="Alfaro M."/>
            <person name="Sun H."/>
            <person name="Tritt A."/>
            <person name="Yoshinaga Y."/>
            <person name="Zwiers L.-H."/>
            <person name="Turgeon B."/>
            <person name="Goodwin S."/>
            <person name="Spatafora J."/>
            <person name="Crous P."/>
            <person name="Grigoriev I."/>
        </authorList>
    </citation>
    <scope>NUCLEOTIDE SEQUENCE</scope>
    <source>
        <strain evidence="1">CBS 175.79</strain>
    </source>
</reference>
<dbReference type="OrthoDB" id="5429780at2759"/>